<keyword evidence="2" id="KW-1185">Reference proteome</keyword>
<sequence length="99" mass="10952">MRNNASALANSTAKALRTKDSAPRTTFVTNARFPVTFVRSLLDFIFMNEALKMLQEASSSLLYPLFEEGSLEPTSWRVPKLSHAVCCVPVPFGAPKTPY</sequence>
<organism evidence="1 2">
    <name type="scientific">Steinernema carpocapsae</name>
    <name type="common">Entomopathogenic nematode</name>
    <dbReference type="NCBI Taxonomy" id="34508"/>
    <lineage>
        <taxon>Eukaryota</taxon>
        <taxon>Metazoa</taxon>
        <taxon>Ecdysozoa</taxon>
        <taxon>Nematoda</taxon>
        <taxon>Chromadorea</taxon>
        <taxon>Rhabditida</taxon>
        <taxon>Tylenchina</taxon>
        <taxon>Panagrolaimomorpha</taxon>
        <taxon>Strongyloidoidea</taxon>
        <taxon>Steinernematidae</taxon>
        <taxon>Steinernema</taxon>
    </lineage>
</organism>
<gene>
    <name evidence="1" type="ORF">L596_022914</name>
</gene>
<proteinExistence type="predicted"/>
<reference evidence="1 2" key="2">
    <citation type="journal article" date="2019" name="G3 (Bethesda)">
        <title>Hybrid Assembly of the Genome of the Entomopathogenic Nematode Steinernema carpocapsae Identifies the X-Chromosome.</title>
        <authorList>
            <person name="Serra L."/>
            <person name="Macchietto M."/>
            <person name="Macias-Munoz A."/>
            <person name="McGill C.J."/>
            <person name="Rodriguez I.M."/>
            <person name="Rodriguez B."/>
            <person name="Murad R."/>
            <person name="Mortazavi A."/>
        </authorList>
    </citation>
    <scope>NUCLEOTIDE SEQUENCE [LARGE SCALE GENOMIC DNA]</scope>
    <source>
        <strain evidence="1 2">ALL</strain>
    </source>
</reference>
<protein>
    <submittedName>
        <fullName evidence="1">Uncharacterized protein</fullName>
    </submittedName>
</protein>
<name>A0A4U5MBZ2_STECR</name>
<dbReference type="EMBL" id="AZBU02000008">
    <property type="protein sequence ID" value="TKR66649.1"/>
    <property type="molecule type" value="Genomic_DNA"/>
</dbReference>
<dbReference type="AlphaFoldDB" id="A0A4U5MBZ2"/>
<accession>A0A4U5MBZ2</accession>
<dbReference type="Proteomes" id="UP000298663">
    <property type="component" value="Unassembled WGS sequence"/>
</dbReference>
<evidence type="ECO:0000313" key="2">
    <source>
        <dbReference type="Proteomes" id="UP000298663"/>
    </source>
</evidence>
<evidence type="ECO:0000313" key="1">
    <source>
        <dbReference type="EMBL" id="TKR66649.1"/>
    </source>
</evidence>
<comment type="caution">
    <text evidence="1">The sequence shown here is derived from an EMBL/GenBank/DDBJ whole genome shotgun (WGS) entry which is preliminary data.</text>
</comment>
<reference evidence="1 2" key="1">
    <citation type="journal article" date="2015" name="Genome Biol.">
        <title>Comparative genomics of Steinernema reveals deeply conserved gene regulatory networks.</title>
        <authorList>
            <person name="Dillman A.R."/>
            <person name="Macchietto M."/>
            <person name="Porter C.F."/>
            <person name="Rogers A."/>
            <person name="Williams B."/>
            <person name="Antoshechkin I."/>
            <person name="Lee M.M."/>
            <person name="Goodwin Z."/>
            <person name="Lu X."/>
            <person name="Lewis E.E."/>
            <person name="Goodrich-Blair H."/>
            <person name="Stock S.P."/>
            <person name="Adams B.J."/>
            <person name="Sternberg P.W."/>
            <person name="Mortazavi A."/>
        </authorList>
    </citation>
    <scope>NUCLEOTIDE SEQUENCE [LARGE SCALE GENOMIC DNA]</scope>
    <source>
        <strain evidence="1 2">ALL</strain>
    </source>
</reference>